<protein>
    <recommendedName>
        <fullName evidence="5">VWFD domain-containing protein</fullName>
    </recommendedName>
</protein>
<feature type="domain" description="VWFD" evidence="5">
    <location>
        <begin position="155"/>
        <end position="328"/>
    </location>
</feature>
<dbReference type="PANTHER" id="PTHR11339:SF244">
    <property type="entry name" value="IGGFC-BINDING PROTEIN"/>
    <property type="match status" value="1"/>
</dbReference>
<feature type="region of interest" description="Disordered" evidence="3">
    <location>
        <begin position="418"/>
        <end position="440"/>
    </location>
</feature>
<name>A0A8C7E845_NOTPE</name>
<evidence type="ECO:0000256" key="3">
    <source>
        <dbReference type="SAM" id="MobiDB-lite"/>
    </source>
</evidence>
<dbReference type="GO" id="GO:0031012">
    <property type="term" value="C:extracellular matrix"/>
    <property type="evidence" value="ECO:0007669"/>
    <property type="project" value="TreeGrafter"/>
</dbReference>
<reference evidence="6" key="1">
    <citation type="submission" date="2025-08" db="UniProtKB">
        <authorList>
            <consortium name="Ensembl"/>
        </authorList>
    </citation>
    <scope>IDENTIFICATION</scope>
</reference>
<feature type="region of interest" description="Disordered" evidence="3">
    <location>
        <begin position="73"/>
        <end position="92"/>
    </location>
</feature>
<evidence type="ECO:0000256" key="1">
    <source>
        <dbReference type="ARBA" id="ARBA00023157"/>
    </source>
</evidence>
<dbReference type="AlphaFoldDB" id="A0A8C7E845"/>
<dbReference type="SMART" id="SM00216">
    <property type="entry name" value="VWD"/>
    <property type="match status" value="1"/>
</dbReference>
<feature type="signal peptide" evidence="4">
    <location>
        <begin position="1"/>
        <end position="19"/>
    </location>
</feature>
<proteinExistence type="predicted"/>
<keyword evidence="1" id="KW-1015">Disulfide bond</keyword>
<evidence type="ECO:0000256" key="4">
    <source>
        <dbReference type="SAM" id="SignalP"/>
    </source>
</evidence>
<sequence>MPPRCGLLVARGALAACGALVDPQAHVSRCVLELCVDGEEGRAPCRALGAYAAACEEAGVALAAWREAAGCAEEPGPPGGSSIKGGHMGRPQVGGGVNVGVDVDMEVSTWRWRTRSQWRWRRRCRCRCGCRTRCRSGERCVEAPGGARCAPSKYVTCVATGDPHYTTFDGLRYDFQGTCVYLLAAPCGPGAPAREPFRVTVENHNRGSKAVSFTKSVSLEVYGTVITMSQEHPRKVQVNGTFVELPFAQGDDFRVYASGVHGFVRTRSDLRVTFDWHSYARVIAPRAYAGGLCGLCGDADGDPANDVPGGDPVAFADAWKVADVPGCSAGCAGDCAVCDEARKAPYRGAGLCGLLAGPPFAACHAALDPAPFVEDCAFDVCQYGGHHDMLCAAVAAYVAACQQRGLRLGPWRTPELCSEAQRGRRGGASKTGSRGPVASK</sequence>
<keyword evidence="7" id="KW-1185">Reference proteome</keyword>
<dbReference type="Pfam" id="PF00094">
    <property type="entry name" value="VWD"/>
    <property type="match status" value="1"/>
</dbReference>
<dbReference type="InterPro" id="IPR001846">
    <property type="entry name" value="VWF_type-D"/>
</dbReference>
<feature type="chain" id="PRO_5034042851" description="VWFD domain-containing protein" evidence="4">
    <location>
        <begin position="20"/>
        <end position="440"/>
    </location>
</feature>
<dbReference type="GO" id="GO:0005615">
    <property type="term" value="C:extracellular space"/>
    <property type="evidence" value="ECO:0007669"/>
    <property type="project" value="TreeGrafter"/>
</dbReference>
<dbReference type="Pfam" id="PF08742">
    <property type="entry name" value="C8"/>
    <property type="match status" value="2"/>
</dbReference>
<evidence type="ECO:0000313" key="6">
    <source>
        <dbReference type="Ensembl" id="ENSNPEP00000000640.1"/>
    </source>
</evidence>
<dbReference type="Proteomes" id="UP000694420">
    <property type="component" value="Unplaced"/>
</dbReference>
<evidence type="ECO:0000313" key="7">
    <source>
        <dbReference type="Proteomes" id="UP000694420"/>
    </source>
</evidence>
<dbReference type="InterPro" id="IPR014853">
    <property type="entry name" value="VWF/SSPO/ZAN-like_Cys-rich_dom"/>
</dbReference>
<dbReference type="Ensembl" id="ENSNPET00000000651.1">
    <property type="protein sequence ID" value="ENSNPEP00000000640.1"/>
    <property type="gene ID" value="ENSNPEG00000000538.1"/>
</dbReference>
<organism evidence="6 7">
    <name type="scientific">Nothoprocta perdicaria</name>
    <name type="common">Chilean tinamou</name>
    <name type="synonym">Crypturus perdicarius</name>
    <dbReference type="NCBI Taxonomy" id="30464"/>
    <lineage>
        <taxon>Eukaryota</taxon>
        <taxon>Metazoa</taxon>
        <taxon>Chordata</taxon>
        <taxon>Craniata</taxon>
        <taxon>Vertebrata</taxon>
        <taxon>Euteleostomi</taxon>
        <taxon>Archelosauria</taxon>
        <taxon>Archosauria</taxon>
        <taxon>Dinosauria</taxon>
        <taxon>Saurischia</taxon>
        <taxon>Theropoda</taxon>
        <taxon>Coelurosauria</taxon>
        <taxon>Aves</taxon>
        <taxon>Palaeognathae</taxon>
        <taxon>Tinamiformes</taxon>
        <taxon>Tinamidae</taxon>
        <taxon>Nothoprocta</taxon>
    </lineage>
</organism>
<dbReference type="SMART" id="SM00832">
    <property type="entry name" value="C8"/>
    <property type="match status" value="2"/>
</dbReference>
<dbReference type="PROSITE" id="PS51233">
    <property type="entry name" value="VWFD"/>
    <property type="match status" value="1"/>
</dbReference>
<accession>A0A8C7E845</accession>
<reference evidence="6" key="2">
    <citation type="submission" date="2025-09" db="UniProtKB">
        <authorList>
            <consortium name="Ensembl"/>
        </authorList>
    </citation>
    <scope>IDENTIFICATION</scope>
</reference>
<keyword evidence="2" id="KW-0325">Glycoprotein</keyword>
<dbReference type="InterPro" id="IPR050780">
    <property type="entry name" value="Mucin_vWF_Thrombospondin_sf"/>
</dbReference>
<keyword evidence="4" id="KW-0732">Signal</keyword>
<evidence type="ECO:0000259" key="5">
    <source>
        <dbReference type="PROSITE" id="PS51233"/>
    </source>
</evidence>
<dbReference type="PANTHER" id="PTHR11339">
    <property type="entry name" value="EXTRACELLULAR MATRIX GLYCOPROTEIN RELATED"/>
    <property type="match status" value="1"/>
</dbReference>
<feature type="compositionally biased region" description="Gly residues" evidence="3">
    <location>
        <begin position="82"/>
        <end position="92"/>
    </location>
</feature>
<evidence type="ECO:0000256" key="2">
    <source>
        <dbReference type="ARBA" id="ARBA00023180"/>
    </source>
</evidence>